<name>A0A0V0H5Y2_SOLCH</name>
<dbReference type="EMBL" id="GEDG01024714">
    <property type="protein sequence ID" value="JAP15765.1"/>
    <property type="molecule type" value="Transcribed_RNA"/>
</dbReference>
<accession>A0A0V0H5Y2</accession>
<organism evidence="2">
    <name type="scientific">Solanum chacoense</name>
    <name type="common">Chaco potato</name>
    <dbReference type="NCBI Taxonomy" id="4108"/>
    <lineage>
        <taxon>Eukaryota</taxon>
        <taxon>Viridiplantae</taxon>
        <taxon>Streptophyta</taxon>
        <taxon>Embryophyta</taxon>
        <taxon>Tracheophyta</taxon>
        <taxon>Spermatophyta</taxon>
        <taxon>Magnoliopsida</taxon>
        <taxon>eudicotyledons</taxon>
        <taxon>Gunneridae</taxon>
        <taxon>Pentapetalae</taxon>
        <taxon>asterids</taxon>
        <taxon>lamiids</taxon>
        <taxon>Solanales</taxon>
        <taxon>Solanaceae</taxon>
        <taxon>Solanoideae</taxon>
        <taxon>Solaneae</taxon>
        <taxon>Solanum</taxon>
    </lineage>
</organism>
<sequence length="98" mass="11408">MEVKAKRKLGLNRKLQNEKQIGRTRSILLIMMILFYGLETKRVLVSTKRNPQYDFPQCIKLPAPKKRPKMAALPRVVCPMYRIFIKPGTLYLTASYVP</sequence>
<keyword evidence="1" id="KW-0812">Transmembrane</keyword>
<keyword evidence="1" id="KW-1133">Transmembrane helix</keyword>
<evidence type="ECO:0000256" key="1">
    <source>
        <dbReference type="SAM" id="Phobius"/>
    </source>
</evidence>
<feature type="transmembrane region" description="Helical" evidence="1">
    <location>
        <begin position="21"/>
        <end position="38"/>
    </location>
</feature>
<dbReference type="AlphaFoldDB" id="A0A0V0H5Y2"/>
<reference evidence="2" key="1">
    <citation type="submission" date="2015-12" db="EMBL/GenBank/DDBJ databases">
        <title>Gene expression during late stages of embryo sac development: a critical building block for successful pollen-pistil interactions.</title>
        <authorList>
            <person name="Liu Y."/>
            <person name="Joly V."/>
            <person name="Sabar M."/>
            <person name="Matton D.P."/>
        </authorList>
    </citation>
    <scope>NUCLEOTIDE SEQUENCE</scope>
</reference>
<protein>
    <submittedName>
        <fullName evidence="2">Putative ovule protein</fullName>
    </submittedName>
</protein>
<keyword evidence="1" id="KW-0472">Membrane</keyword>
<evidence type="ECO:0000313" key="2">
    <source>
        <dbReference type="EMBL" id="JAP15765.1"/>
    </source>
</evidence>
<proteinExistence type="predicted"/>